<reference evidence="4 5" key="2">
    <citation type="submission" date="2018-03" db="EMBL/GenBank/DDBJ databases">
        <title>The ancient ancestry and fast evolution of plastids.</title>
        <authorList>
            <person name="Moore K.R."/>
            <person name="Magnabosco C."/>
            <person name="Momper L."/>
            <person name="Gold D.A."/>
            <person name="Bosak T."/>
            <person name="Fournier G.P."/>
        </authorList>
    </citation>
    <scope>NUCLEOTIDE SEQUENCE [LARGE SCALE GENOMIC DNA]</scope>
    <source>
        <strain evidence="4 5">ULC007</strain>
    </source>
</reference>
<dbReference type="Proteomes" id="UP000238634">
    <property type="component" value="Unassembled WGS sequence"/>
</dbReference>
<accession>A0A2T1D859</accession>
<feature type="chain" id="PRO_5015654555" description="Serine protease" evidence="3">
    <location>
        <begin position="29"/>
        <end position="481"/>
    </location>
</feature>
<dbReference type="GO" id="GO:0006508">
    <property type="term" value="P:proteolysis"/>
    <property type="evidence" value="ECO:0007669"/>
    <property type="project" value="UniProtKB-KW"/>
</dbReference>
<dbReference type="EMBL" id="PVWG01000039">
    <property type="protein sequence ID" value="PSB16634.1"/>
    <property type="molecule type" value="Genomic_DNA"/>
</dbReference>
<dbReference type="Gene3D" id="2.60.120.380">
    <property type="match status" value="2"/>
</dbReference>
<dbReference type="InterPro" id="IPR001940">
    <property type="entry name" value="Peptidase_S1C"/>
</dbReference>
<dbReference type="OrthoDB" id="495674at2"/>
<proteinExistence type="predicted"/>
<protein>
    <recommendedName>
        <fullName evidence="6">Serine protease</fullName>
    </recommendedName>
</protein>
<name>A0A2T1D859_9CYAN</name>
<dbReference type="PANTHER" id="PTHR43343:SF3">
    <property type="entry name" value="PROTEASE DO-LIKE 8, CHLOROPLASTIC"/>
    <property type="match status" value="1"/>
</dbReference>
<dbReference type="InterPro" id="IPR009003">
    <property type="entry name" value="Peptidase_S1_PA"/>
</dbReference>
<dbReference type="PRINTS" id="PR00834">
    <property type="entry name" value="PROTEASES2C"/>
</dbReference>
<dbReference type="SUPFAM" id="SSF50494">
    <property type="entry name" value="Trypsin-like serine proteases"/>
    <property type="match status" value="1"/>
</dbReference>
<evidence type="ECO:0000313" key="5">
    <source>
        <dbReference type="Proteomes" id="UP000238634"/>
    </source>
</evidence>
<keyword evidence="5" id="KW-1185">Reference proteome</keyword>
<sequence>MTLQFFPRSSKLVRFAITGLMATQAAIATTVISEFTLTTPGIDSTRAALAKSERLSGQDIYRKAAPAVVYIETEQGTGSGVIIDANGLIVTNAHVVEGAQQVAVELADGRKFMAQVVSQGTPGCVDLAVLKIQATKLPTINFAAASSVEKGQEVFAIGYPKGTKPSSITRGGVSNVSIDQGRIDTDVTLNPGNSGGALLNDRGELLGINTGGRRDATGMNFAIAANKVQALVQALKQGLSPILGQYVSLTTSSSHDLAAKLLLNGAVNNGTLQKSDNLMCGDKSRADLYTFKGDADQPVKISMTSSQIGSYLVLLGPNGEVVAERQSKERGGTATMLAKLPVAGTYTVIANALHPEQLGAYQLQATVPLLFEQGRLTRTSPQLQDGSPYSSYRFTGQANQTIALTLYQFDFDPYLILLDSEGKKVVEGKADRQSKVDIKLPRNGSYTLIVSTVNPNDRGRFLLSIQPSEETASPNAVSQNR</sequence>
<dbReference type="GO" id="GO:0004252">
    <property type="term" value="F:serine-type endopeptidase activity"/>
    <property type="evidence" value="ECO:0007669"/>
    <property type="project" value="InterPro"/>
</dbReference>
<dbReference type="AlphaFoldDB" id="A0A2T1D859"/>
<feature type="signal peptide" evidence="3">
    <location>
        <begin position="1"/>
        <end position="28"/>
    </location>
</feature>
<evidence type="ECO:0000313" key="4">
    <source>
        <dbReference type="EMBL" id="PSB16634.1"/>
    </source>
</evidence>
<reference evidence="4 5" key="1">
    <citation type="submission" date="2018-02" db="EMBL/GenBank/DDBJ databases">
        <authorList>
            <person name="Cohen D.B."/>
            <person name="Kent A.D."/>
        </authorList>
    </citation>
    <scope>NUCLEOTIDE SEQUENCE [LARGE SCALE GENOMIC DNA]</scope>
    <source>
        <strain evidence="4 5">ULC007</strain>
    </source>
</reference>
<dbReference type="STRING" id="1920490.GCA_001895925_02400"/>
<comment type="caution">
    <text evidence="4">The sequence shown here is derived from an EMBL/GenBank/DDBJ whole genome shotgun (WGS) entry which is preliminary data.</text>
</comment>
<evidence type="ECO:0000256" key="1">
    <source>
        <dbReference type="ARBA" id="ARBA00022670"/>
    </source>
</evidence>
<keyword evidence="3" id="KW-0732">Signal</keyword>
<dbReference type="RefSeq" id="WP_073074606.1">
    <property type="nucleotide sequence ID" value="NZ_MPPI01000041.1"/>
</dbReference>
<dbReference type="PANTHER" id="PTHR43343">
    <property type="entry name" value="PEPTIDASE S12"/>
    <property type="match status" value="1"/>
</dbReference>
<evidence type="ECO:0000256" key="2">
    <source>
        <dbReference type="ARBA" id="ARBA00022801"/>
    </source>
</evidence>
<dbReference type="InterPro" id="IPR051201">
    <property type="entry name" value="Chloro_Bact_Ser_Proteases"/>
</dbReference>
<dbReference type="Gene3D" id="2.40.10.120">
    <property type="match status" value="1"/>
</dbReference>
<keyword evidence="2" id="KW-0378">Hydrolase</keyword>
<evidence type="ECO:0008006" key="6">
    <source>
        <dbReference type="Google" id="ProtNLM"/>
    </source>
</evidence>
<gene>
    <name evidence="4" type="ORF">C7B65_21150</name>
</gene>
<organism evidence="4 5">
    <name type="scientific">Phormidesmis priestleyi ULC007</name>
    <dbReference type="NCBI Taxonomy" id="1920490"/>
    <lineage>
        <taxon>Bacteria</taxon>
        <taxon>Bacillati</taxon>
        <taxon>Cyanobacteriota</taxon>
        <taxon>Cyanophyceae</taxon>
        <taxon>Leptolyngbyales</taxon>
        <taxon>Leptolyngbyaceae</taxon>
        <taxon>Phormidesmis</taxon>
    </lineage>
</organism>
<dbReference type="Pfam" id="PF13365">
    <property type="entry name" value="Trypsin_2"/>
    <property type="match status" value="1"/>
</dbReference>
<evidence type="ECO:0000256" key="3">
    <source>
        <dbReference type="SAM" id="SignalP"/>
    </source>
</evidence>
<keyword evidence="1" id="KW-0645">Protease</keyword>